<dbReference type="Proteomes" id="UP000285146">
    <property type="component" value="Unassembled WGS sequence"/>
</dbReference>
<dbReference type="AlphaFoldDB" id="A0A423XFE0"/>
<name>A0A423XFE0_9PEZI</name>
<accession>A0A423XFE0</accession>
<evidence type="ECO:0000313" key="1">
    <source>
        <dbReference type="EMBL" id="ROW14903.1"/>
    </source>
</evidence>
<organism evidence="1 2">
    <name type="scientific">Cytospora leucostoma</name>
    <dbReference type="NCBI Taxonomy" id="1230097"/>
    <lineage>
        <taxon>Eukaryota</taxon>
        <taxon>Fungi</taxon>
        <taxon>Dikarya</taxon>
        <taxon>Ascomycota</taxon>
        <taxon>Pezizomycotina</taxon>
        <taxon>Sordariomycetes</taxon>
        <taxon>Sordariomycetidae</taxon>
        <taxon>Diaporthales</taxon>
        <taxon>Cytosporaceae</taxon>
        <taxon>Cytospora</taxon>
    </lineage>
</organism>
<sequence>MRSVLETTSKTTNPSSGQCWRKLFNNPVVVTGYPTLRRPQLEPGSGLEVALDALTALADAPIISTFKDKTLIKGYSTMLIPKRKVGDLIVWHFIFNADGSRLSYLDPRVQSASSLGGITPTDITGARHVVGWFDFARSYAGCPEANYDIKWSALGPPRSRCAWDKVNISVGPGQFASATMGFTVSKKDKSPIVDYQRSYTGMVNFLAKQYVVLYDASGRRAWLVDGASAVLHFVRASLGQDLTGPSKHHCSYEDGQLHEAREDLDGVDCAVEILLNRENYEIPLYEENIEKWDEETTGPGDDPPSTRTERVSKRKISYFLWKEKVFRICPTLESIIEHIQDRTTQDGVGLRLRGTPRNMLDGFDFMDIVTETPPKPHTVKLNFGSGWTDLIKSIDAITLFGKDFGDIIEPVVS</sequence>
<dbReference type="OrthoDB" id="1658288at2759"/>
<dbReference type="EMBL" id="LKEB01000011">
    <property type="protein sequence ID" value="ROW14903.1"/>
    <property type="molecule type" value="Genomic_DNA"/>
</dbReference>
<proteinExistence type="predicted"/>
<evidence type="ECO:0000313" key="2">
    <source>
        <dbReference type="Proteomes" id="UP000285146"/>
    </source>
</evidence>
<protein>
    <submittedName>
        <fullName evidence="1">Uncharacterized protein</fullName>
    </submittedName>
</protein>
<reference evidence="1 2" key="1">
    <citation type="submission" date="2015-09" db="EMBL/GenBank/DDBJ databases">
        <title>Host preference determinants of Valsa canker pathogens revealed by comparative genomics.</title>
        <authorList>
            <person name="Yin Z."/>
            <person name="Huang L."/>
        </authorList>
    </citation>
    <scope>NUCLEOTIDE SEQUENCE [LARGE SCALE GENOMIC DNA]</scope>
    <source>
        <strain evidence="1 2">SXYLt</strain>
    </source>
</reference>
<dbReference type="STRING" id="1230097.A0A423XFE0"/>
<gene>
    <name evidence="1" type="ORF">VPNG_03437</name>
</gene>
<dbReference type="InParanoid" id="A0A423XFE0"/>
<keyword evidence="2" id="KW-1185">Reference proteome</keyword>
<comment type="caution">
    <text evidence="1">The sequence shown here is derived from an EMBL/GenBank/DDBJ whole genome shotgun (WGS) entry which is preliminary data.</text>
</comment>